<reference evidence="1 2" key="1">
    <citation type="journal article" date="2018" name="Front. Plant Sci.">
        <title>Red Clover (Trifolium pratense) and Zigzag Clover (T. medium) - A Picture of Genomic Similarities and Differences.</title>
        <authorList>
            <person name="Dluhosova J."/>
            <person name="Istvanek J."/>
            <person name="Nedelnik J."/>
            <person name="Repkova J."/>
        </authorList>
    </citation>
    <scope>NUCLEOTIDE SEQUENCE [LARGE SCALE GENOMIC DNA]</scope>
    <source>
        <strain evidence="2">cv. 10/8</strain>
        <tissue evidence="1">Leaf</tissue>
    </source>
</reference>
<protein>
    <submittedName>
        <fullName evidence="1">Uncharacterized protein</fullName>
    </submittedName>
</protein>
<accession>A0A392RNV8</accession>
<evidence type="ECO:0000313" key="2">
    <source>
        <dbReference type="Proteomes" id="UP000265520"/>
    </source>
</evidence>
<sequence>MPHFLVLRPKRISVSLRCSLPVGRLLPRSSATDVAARFWEQLPENDEAEAGPHFNRRLNAGRLLLLGGLIAIPYE</sequence>
<feature type="non-terminal residue" evidence="1">
    <location>
        <position position="75"/>
    </location>
</feature>
<comment type="caution">
    <text evidence="1">The sequence shown here is derived from an EMBL/GenBank/DDBJ whole genome shotgun (WGS) entry which is preliminary data.</text>
</comment>
<dbReference type="AlphaFoldDB" id="A0A392RNV8"/>
<dbReference type="EMBL" id="LXQA010250713">
    <property type="protein sequence ID" value="MCI37989.1"/>
    <property type="molecule type" value="Genomic_DNA"/>
</dbReference>
<organism evidence="1 2">
    <name type="scientific">Trifolium medium</name>
    <dbReference type="NCBI Taxonomy" id="97028"/>
    <lineage>
        <taxon>Eukaryota</taxon>
        <taxon>Viridiplantae</taxon>
        <taxon>Streptophyta</taxon>
        <taxon>Embryophyta</taxon>
        <taxon>Tracheophyta</taxon>
        <taxon>Spermatophyta</taxon>
        <taxon>Magnoliopsida</taxon>
        <taxon>eudicotyledons</taxon>
        <taxon>Gunneridae</taxon>
        <taxon>Pentapetalae</taxon>
        <taxon>rosids</taxon>
        <taxon>fabids</taxon>
        <taxon>Fabales</taxon>
        <taxon>Fabaceae</taxon>
        <taxon>Papilionoideae</taxon>
        <taxon>50 kb inversion clade</taxon>
        <taxon>NPAAA clade</taxon>
        <taxon>Hologalegina</taxon>
        <taxon>IRL clade</taxon>
        <taxon>Trifolieae</taxon>
        <taxon>Trifolium</taxon>
    </lineage>
</organism>
<evidence type="ECO:0000313" key="1">
    <source>
        <dbReference type="EMBL" id="MCI37989.1"/>
    </source>
</evidence>
<keyword evidence="2" id="KW-1185">Reference proteome</keyword>
<dbReference type="Proteomes" id="UP000265520">
    <property type="component" value="Unassembled WGS sequence"/>
</dbReference>
<proteinExistence type="predicted"/>
<name>A0A392RNV8_9FABA</name>